<keyword evidence="3" id="KW-1185">Reference proteome</keyword>
<gene>
    <name evidence="2" type="ORF">LK03_17480</name>
</gene>
<dbReference type="RefSeq" id="WP_038413604.1">
    <property type="nucleotide sequence ID" value="NZ_CP009455.1"/>
</dbReference>
<evidence type="ECO:0000313" key="2">
    <source>
        <dbReference type="EMBL" id="AIR90943.1"/>
    </source>
</evidence>
<protein>
    <submittedName>
        <fullName evidence="2">GNAT family acetyltransferase</fullName>
    </submittedName>
</protein>
<dbReference type="AlphaFoldDB" id="A0A089YGV1"/>
<reference evidence="2 3" key="1">
    <citation type="submission" date="2014-09" db="EMBL/GenBank/DDBJ databases">
        <authorList>
            <person name="Chan K.-G."/>
        </authorList>
    </citation>
    <scope>NUCLEOTIDE SEQUENCE [LARGE SCALE GENOMIC DNA]</scope>
    <source>
        <strain evidence="2 3">ND07</strain>
    </source>
</reference>
<proteinExistence type="predicted"/>
<dbReference type="InterPro" id="IPR000182">
    <property type="entry name" value="GNAT_dom"/>
</dbReference>
<dbReference type="eggNOG" id="COG0456">
    <property type="taxonomic scope" value="Bacteria"/>
</dbReference>
<dbReference type="Proteomes" id="UP000029493">
    <property type="component" value="Chromosome"/>
</dbReference>
<dbReference type="OrthoDB" id="6195612at2"/>
<dbReference type="InterPro" id="IPR016181">
    <property type="entry name" value="Acyl_CoA_acyltransferase"/>
</dbReference>
<dbReference type="Gene3D" id="3.40.630.30">
    <property type="match status" value="1"/>
</dbReference>
<dbReference type="EMBL" id="CP009455">
    <property type="protein sequence ID" value="AIR90943.1"/>
    <property type="molecule type" value="Genomic_DNA"/>
</dbReference>
<sequence>MSSPSEPQVCMLDNGFAREVRALLFEAYRREPAYGFLFDAQRGGYERRLRVVIREWVRQHFNFKLPAIGLLVDDRLVAVALIVPPQRRLGVADSWGWRLRMMIRAGLRSTRRYLDYQAALSSWLPTEQVHVLPLLGIHPEFQGEHYADRLLQEVHDWCAEDPYTEGVVLNTSNPHAVAFLQRQGYEALGEVTIGPVIEQVFFHSAPTSSRAVPT</sequence>
<keyword evidence="2" id="KW-0808">Transferase</keyword>
<accession>A0A089YGV1</accession>
<evidence type="ECO:0000313" key="3">
    <source>
        <dbReference type="Proteomes" id="UP000029493"/>
    </source>
</evidence>
<evidence type="ECO:0000259" key="1">
    <source>
        <dbReference type="Pfam" id="PF13673"/>
    </source>
</evidence>
<dbReference type="Pfam" id="PF13673">
    <property type="entry name" value="Acetyltransf_10"/>
    <property type="match status" value="1"/>
</dbReference>
<dbReference type="GO" id="GO:0016747">
    <property type="term" value="F:acyltransferase activity, transferring groups other than amino-acyl groups"/>
    <property type="evidence" value="ECO:0007669"/>
    <property type="project" value="InterPro"/>
</dbReference>
<organism evidence="2 3">
    <name type="scientific">Pseudomonas cremoricolorata</name>
    <dbReference type="NCBI Taxonomy" id="157783"/>
    <lineage>
        <taxon>Bacteria</taxon>
        <taxon>Pseudomonadati</taxon>
        <taxon>Pseudomonadota</taxon>
        <taxon>Gammaproteobacteria</taxon>
        <taxon>Pseudomonadales</taxon>
        <taxon>Pseudomonadaceae</taxon>
        <taxon>Pseudomonas</taxon>
    </lineage>
</organism>
<name>A0A089YGV1_9PSED</name>
<dbReference type="SUPFAM" id="SSF55729">
    <property type="entry name" value="Acyl-CoA N-acyltransferases (Nat)"/>
    <property type="match status" value="1"/>
</dbReference>
<dbReference type="STRING" id="157783.LK03_17480"/>
<feature type="domain" description="N-acetyltransferase" evidence="1">
    <location>
        <begin position="131"/>
        <end position="191"/>
    </location>
</feature>
<dbReference type="KEGG" id="psw:LK03_17480"/>